<name>A0A5C5G1X9_9BASI</name>
<evidence type="ECO:0000313" key="3">
    <source>
        <dbReference type="Proteomes" id="UP000311382"/>
    </source>
</evidence>
<protein>
    <submittedName>
        <fullName evidence="2">Uncharacterized protein</fullName>
    </submittedName>
</protein>
<sequence>MADPENDLWGGELGAFEVEVDDSAAIARAERIAAAREAGKGYTAKFDEPGVRTLFLRSTVCTGQLTPPACGRQWYNDPAQAARAKGAARPALFALHHAYLEARFDDVVDAARELLGQGVKEETEVLDLGMRAALRCGRGRDDDVVQMAKRWKEWVRVLLSFKAVTAAGETDRVAHADSPTSLLTLSPRHASSPCPLPSAPLPPPLPPQHPHPHPHPRRPSPPAKSSPQHSPPSDCTPPSPSRAPSSARSSPGRTPLSPPRSPSPHAPPHLHPYQHPRPIRPRRQSQTPSNPPRKQRPSRQRSTALTSPTQSATSSAAYSASMNPPRAKTSSRAWGGTSGACEARGGGGSCVRAWEMRERAGRRARLLGSGRPAGARSSVGCAAGPSVGAPHSVRATSPASGCAPQA</sequence>
<feature type="compositionally biased region" description="Low complexity" evidence="1">
    <location>
        <begin position="242"/>
        <end position="255"/>
    </location>
</feature>
<feature type="compositionally biased region" description="Low complexity" evidence="1">
    <location>
        <begin position="300"/>
        <end position="321"/>
    </location>
</feature>
<accession>A0A5C5G1X9</accession>
<evidence type="ECO:0000313" key="2">
    <source>
        <dbReference type="EMBL" id="TNY23123.1"/>
    </source>
</evidence>
<dbReference type="AlphaFoldDB" id="A0A5C5G1X9"/>
<dbReference type="Proteomes" id="UP000311382">
    <property type="component" value="Unassembled WGS sequence"/>
</dbReference>
<feature type="compositionally biased region" description="Pro residues" evidence="1">
    <location>
        <begin position="194"/>
        <end position="209"/>
    </location>
</feature>
<evidence type="ECO:0000256" key="1">
    <source>
        <dbReference type="SAM" id="MobiDB-lite"/>
    </source>
</evidence>
<feature type="region of interest" description="Disordered" evidence="1">
    <location>
        <begin position="385"/>
        <end position="406"/>
    </location>
</feature>
<organism evidence="2 3">
    <name type="scientific">Rhodotorula diobovata</name>
    <dbReference type="NCBI Taxonomy" id="5288"/>
    <lineage>
        <taxon>Eukaryota</taxon>
        <taxon>Fungi</taxon>
        <taxon>Dikarya</taxon>
        <taxon>Basidiomycota</taxon>
        <taxon>Pucciniomycotina</taxon>
        <taxon>Microbotryomycetes</taxon>
        <taxon>Sporidiobolales</taxon>
        <taxon>Sporidiobolaceae</taxon>
        <taxon>Rhodotorula</taxon>
    </lineage>
</organism>
<feature type="compositionally biased region" description="Pro residues" evidence="1">
    <location>
        <begin position="256"/>
        <end position="270"/>
    </location>
</feature>
<comment type="caution">
    <text evidence="2">The sequence shown here is derived from an EMBL/GenBank/DDBJ whole genome shotgun (WGS) entry which is preliminary data.</text>
</comment>
<proteinExistence type="predicted"/>
<keyword evidence="3" id="KW-1185">Reference proteome</keyword>
<gene>
    <name evidence="2" type="ORF">DMC30DRAFT_67745</name>
</gene>
<feature type="compositionally biased region" description="Basic residues" evidence="1">
    <location>
        <begin position="272"/>
        <end position="283"/>
    </location>
</feature>
<dbReference type="OrthoDB" id="2529605at2759"/>
<dbReference type="EMBL" id="SOZI01000015">
    <property type="protein sequence ID" value="TNY23123.1"/>
    <property type="molecule type" value="Genomic_DNA"/>
</dbReference>
<feature type="region of interest" description="Disordered" evidence="1">
    <location>
        <begin position="182"/>
        <end position="348"/>
    </location>
</feature>
<reference evidence="2 3" key="1">
    <citation type="submission" date="2019-03" db="EMBL/GenBank/DDBJ databases">
        <title>Rhodosporidium diobovatum UCD-FST 08-225 genome sequencing, assembly, and annotation.</title>
        <authorList>
            <person name="Fakankun I.U."/>
            <person name="Fristensky B."/>
            <person name="Levin D.B."/>
        </authorList>
    </citation>
    <scope>NUCLEOTIDE SEQUENCE [LARGE SCALE GENOMIC DNA]</scope>
    <source>
        <strain evidence="2 3">UCD-FST 08-225</strain>
    </source>
</reference>